<evidence type="ECO:0000259" key="4">
    <source>
        <dbReference type="PROSITE" id="PS50983"/>
    </source>
</evidence>
<dbReference type="AlphaFoldDB" id="A0A0Q3QT31"/>
<dbReference type="InterPro" id="IPR050902">
    <property type="entry name" value="ABC_Transporter_SBP"/>
</dbReference>
<dbReference type="PANTHER" id="PTHR30535:SF34">
    <property type="entry name" value="MOLYBDATE-BINDING PROTEIN MOLA"/>
    <property type="match status" value="1"/>
</dbReference>
<dbReference type="RefSeq" id="WP_056686495.1">
    <property type="nucleotide sequence ID" value="NZ_LJIX01000006.1"/>
</dbReference>
<name>A0A0Q3QT31_9BACI</name>
<dbReference type="PATRIC" id="fig|1637975.4.peg.4814"/>
<organism evidence="5 6">
    <name type="scientific">Cytobacillus solani</name>
    <dbReference type="NCBI Taxonomy" id="1637975"/>
    <lineage>
        <taxon>Bacteria</taxon>
        <taxon>Bacillati</taxon>
        <taxon>Bacillota</taxon>
        <taxon>Bacilli</taxon>
        <taxon>Bacillales</taxon>
        <taxon>Bacillaceae</taxon>
        <taxon>Cytobacillus</taxon>
    </lineage>
</organism>
<dbReference type="GO" id="GO:0071281">
    <property type="term" value="P:cellular response to iron ion"/>
    <property type="evidence" value="ECO:0007669"/>
    <property type="project" value="TreeGrafter"/>
</dbReference>
<dbReference type="PROSITE" id="PS51257">
    <property type="entry name" value="PROKAR_LIPOPROTEIN"/>
    <property type="match status" value="1"/>
</dbReference>
<comment type="caution">
    <text evidence="5">The sequence shown here is derived from an EMBL/GenBank/DDBJ whole genome shotgun (WGS) entry which is preliminary data.</text>
</comment>
<feature type="compositionally biased region" description="Basic and acidic residues" evidence="2">
    <location>
        <begin position="41"/>
        <end position="60"/>
    </location>
</feature>
<dbReference type="Gene3D" id="3.40.50.1980">
    <property type="entry name" value="Nitrogenase molybdenum iron protein domain"/>
    <property type="match status" value="2"/>
</dbReference>
<dbReference type="PROSITE" id="PS50983">
    <property type="entry name" value="FE_B12_PBP"/>
    <property type="match status" value="1"/>
</dbReference>
<comment type="similarity">
    <text evidence="1">Belongs to the bacterial solute-binding protein 8 family.</text>
</comment>
<reference evidence="5 6" key="1">
    <citation type="submission" date="2015-09" db="EMBL/GenBank/DDBJ databases">
        <title>Genome sequencing project for genomic taxonomy and phylogenomics of Bacillus-like bacteria.</title>
        <authorList>
            <person name="Liu B."/>
            <person name="Wang J."/>
            <person name="Zhu Y."/>
            <person name="Liu G."/>
            <person name="Chen Q."/>
            <person name="Chen Z."/>
            <person name="Lan J."/>
            <person name="Che J."/>
            <person name="Ge C."/>
            <person name="Shi H."/>
            <person name="Pan Z."/>
            <person name="Liu X."/>
        </authorList>
    </citation>
    <scope>NUCLEOTIDE SEQUENCE [LARGE SCALE GENOMIC DNA]</scope>
    <source>
        <strain evidence="5 6">FJAT-18043</strain>
    </source>
</reference>
<evidence type="ECO:0000313" key="6">
    <source>
        <dbReference type="Proteomes" id="UP000050996"/>
    </source>
</evidence>
<dbReference type="InterPro" id="IPR002491">
    <property type="entry name" value="ABC_transptr_periplasmic_BD"/>
</dbReference>
<evidence type="ECO:0000256" key="3">
    <source>
        <dbReference type="SAM" id="SignalP"/>
    </source>
</evidence>
<feature type="domain" description="Fe/B12 periplasmic-binding" evidence="4">
    <location>
        <begin position="73"/>
        <end position="341"/>
    </location>
</feature>
<feature type="chain" id="PRO_5039624748" description="Fe/B12 periplasmic-binding domain-containing protein" evidence="3">
    <location>
        <begin position="23"/>
        <end position="377"/>
    </location>
</feature>
<gene>
    <name evidence="5" type="ORF">AN957_23910</name>
</gene>
<dbReference type="Pfam" id="PF01497">
    <property type="entry name" value="Peripla_BP_2"/>
    <property type="match status" value="1"/>
</dbReference>
<dbReference type="SUPFAM" id="SSF53807">
    <property type="entry name" value="Helical backbone' metal receptor"/>
    <property type="match status" value="1"/>
</dbReference>
<accession>A0A0Q3QT31</accession>
<keyword evidence="6" id="KW-1185">Reference proteome</keyword>
<dbReference type="EMBL" id="LJIX01000006">
    <property type="protein sequence ID" value="KQL21305.1"/>
    <property type="molecule type" value="Genomic_DNA"/>
</dbReference>
<proteinExistence type="inferred from homology"/>
<feature type="signal peptide" evidence="3">
    <location>
        <begin position="1"/>
        <end position="22"/>
    </location>
</feature>
<keyword evidence="3" id="KW-0732">Signal</keyword>
<dbReference type="STRING" id="1637975.AN957_23910"/>
<evidence type="ECO:0000313" key="5">
    <source>
        <dbReference type="EMBL" id="KQL21305.1"/>
    </source>
</evidence>
<protein>
    <recommendedName>
        <fullName evidence="4">Fe/B12 periplasmic-binding domain-containing protein</fullName>
    </recommendedName>
</protein>
<dbReference type="Proteomes" id="UP000050996">
    <property type="component" value="Unassembled WGS sequence"/>
</dbReference>
<dbReference type="PANTHER" id="PTHR30535">
    <property type="entry name" value="VITAMIN B12-BINDING PROTEIN"/>
    <property type="match status" value="1"/>
</dbReference>
<sequence>MNQVRKMSLLFLVIMFVIGGMAGCNSNNSAKKAADEENQEIQEKESKQSEEQTTRKFTDSVGREVEIPANITKVAPSGPLAQMVLYSIAPKKLIGWARKPGEAEAKYFDQKILDLPTFGMFYGDTFNLEALIAAKPDVIIDIGEAKKTVKEDMDEIQKSTGIPTIFVEAKLDTIPQSYQILGDILNEKEQAEALTSYSEAAINDAKEISSSIPEKEIVTLFYGIGDNGLNTNGKGSFHAEIFDFVGVENVAVLDQAASKGGGNEVSMEQLLLWQPEVIIFAPDSVYEEVTAGDPLWKDLKAVQSSKIYEVPEGPYNWLGFPPSVNRVLGMKWLGNLIYPNLYTYDMIKETKEFYRMFYHYDLTDEEAGELLSRSTLK</sequence>
<feature type="region of interest" description="Disordered" evidence="2">
    <location>
        <begin position="38"/>
        <end position="60"/>
    </location>
</feature>
<evidence type="ECO:0000256" key="2">
    <source>
        <dbReference type="SAM" id="MobiDB-lite"/>
    </source>
</evidence>
<evidence type="ECO:0000256" key="1">
    <source>
        <dbReference type="ARBA" id="ARBA00008814"/>
    </source>
</evidence>
<dbReference type="Gene3D" id="1.20.58.2180">
    <property type="match status" value="1"/>
</dbReference>